<keyword evidence="2" id="KW-1003">Cell membrane</keyword>
<feature type="transmembrane region" description="Helical" evidence="6">
    <location>
        <begin position="290"/>
        <end position="311"/>
    </location>
</feature>
<keyword evidence="10" id="KW-1185">Reference proteome</keyword>
<feature type="transmembrane region" description="Helical" evidence="6">
    <location>
        <begin position="686"/>
        <end position="711"/>
    </location>
</feature>
<evidence type="ECO:0000256" key="6">
    <source>
        <dbReference type="SAM" id="Phobius"/>
    </source>
</evidence>
<comment type="subcellular location">
    <subcellularLocation>
        <location evidence="1">Cell membrane</location>
        <topology evidence="1">Multi-pass membrane protein</topology>
    </subcellularLocation>
</comment>
<gene>
    <name evidence="9" type="ORF">GXP67_10450</name>
</gene>
<evidence type="ECO:0000256" key="5">
    <source>
        <dbReference type="ARBA" id="ARBA00023136"/>
    </source>
</evidence>
<dbReference type="GO" id="GO:0005886">
    <property type="term" value="C:plasma membrane"/>
    <property type="evidence" value="ECO:0007669"/>
    <property type="project" value="UniProtKB-SubCell"/>
</dbReference>
<feature type="domain" description="MacB-like periplasmic core" evidence="8">
    <location>
        <begin position="20"/>
        <end position="238"/>
    </location>
</feature>
<feature type="transmembrane region" description="Helical" evidence="6">
    <location>
        <begin position="738"/>
        <end position="757"/>
    </location>
</feature>
<protein>
    <submittedName>
        <fullName evidence="9">FtsX-like permease family protein</fullName>
    </submittedName>
</protein>
<dbReference type="InterPro" id="IPR050250">
    <property type="entry name" value="Macrolide_Exporter_MacB"/>
</dbReference>
<evidence type="ECO:0000259" key="8">
    <source>
        <dbReference type="Pfam" id="PF12704"/>
    </source>
</evidence>
<evidence type="ECO:0000313" key="9">
    <source>
        <dbReference type="EMBL" id="QHT67036.1"/>
    </source>
</evidence>
<organism evidence="9 10">
    <name type="scientific">Rhodocytophaga rosea</name>
    <dbReference type="NCBI Taxonomy" id="2704465"/>
    <lineage>
        <taxon>Bacteria</taxon>
        <taxon>Pseudomonadati</taxon>
        <taxon>Bacteroidota</taxon>
        <taxon>Cytophagia</taxon>
        <taxon>Cytophagales</taxon>
        <taxon>Rhodocytophagaceae</taxon>
        <taxon>Rhodocytophaga</taxon>
    </lineage>
</organism>
<evidence type="ECO:0000259" key="7">
    <source>
        <dbReference type="Pfam" id="PF02687"/>
    </source>
</evidence>
<feature type="transmembrane region" description="Helical" evidence="6">
    <location>
        <begin position="347"/>
        <end position="368"/>
    </location>
</feature>
<dbReference type="Pfam" id="PF02687">
    <property type="entry name" value="FtsX"/>
    <property type="match status" value="2"/>
</dbReference>
<keyword evidence="4 6" id="KW-1133">Transmembrane helix</keyword>
<dbReference type="InterPro" id="IPR003838">
    <property type="entry name" value="ABC3_permease_C"/>
</dbReference>
<sequence length="809" mass="91078">MLRNYLLTAYRNLKRQKAFSAINILGLGVGMAAFLLILQYIRHELSYDRFHEKGERIYRVGTSFYKEGVPTEYATTFLGLGPAMKADFPEISEFTRLCFRRGVVSYKAGTFTEENLYFADPGFLQMFSFRMQPGSTATLKAPNEVIISQSAARKYFGQENPLGKVMKLKSRLFEQDVTVRGVFADLPTNSHLRIDFLASVQTLVSHLGNERLNGWDSIDHYTYVLLREEAYVQNLNAKFPAFLDKYLGTLWGESGVGLGQNRIGFVLTPLLNIHLHSRLQDEAETNGDIAIVRLLMLIAAFILLLACINYINLSTARAMERAKEVAVRKVIGASRLQIIRQFFLESLLLNLVGIILAFTLAQVASPWINSLSGKAFYVFNWQDTTLWFSLVSIFIATTFLSGIYPAFILSSFRPVVALKGKVHATTEVFSFRKMLIVLQFVVAILLVSGTYAVYKQMQFMQEYNLGMNIDQLLVVKAPLLREADSVFSQKAEVFKHQLLSQANINKVTVSSSVPNTGMYGTIGAVGRLGTKPENEDFRFHHIYADTDFISTYGLQVLAGRSFSKDLSTDKNNLILSERAIQILGFQSPEAAVNQRIQYEGEKTIIGVIKDFHQYSVAKEVIPIILELRTNDRKFFSAKVNTSKLTQTIASVQESYEKLYPGSPFEYFFMDEHFASQYEADKRFGQVFSVFSGMAIFIACLGLFGLVSYTTIQRGKEIGVRKVLGATLTSLLLLLSRDFMKLVVLALVIACPVAYWSIQQWLSGYASHTPIALDFFLIPGISVLLIAFFTISYQTIKSARENPVKALRNE</sequence>
<feature type="domain" description="ABC3 transporter permease C-terminal" evidence="7">
    <location>
        <begin position="297"/>
        <end position="410"/>
    </location>
</feature>
<feature type="transmembrane region" description="Helical" evidence="6">
    <location>
        <begin position="388"/>
        <end position="412"/>
    </location>
</feature>
<dbReference type="RefSeq" id="WP_162443080.1">
    <property type="nucleotide sequence ID" value="NZ_CP048222.1"/>
</dbReference>
<feature type="transmembrane region" description="Helical" evidence="6">
    <location>
        <begin position="769"/>
        <end position="790"/>
    </location>
</feature>
<dbReference type="KEGG" id="rhoz:GXP67_10450"/>
<evidence type="ECO:0000256" key="2">
    <source>
        <dbReference type="ARBA" id="ARBA00022475"/>
    </source>
</evidence>
<evidence type="ECO:0000256" key="3">
    <source>
        <dbReference type="ARBA" id="ARBA00022692"/>
    </source>
</evidence>
<dbReference type="Proteomes" id="UP000480178">
    <property type="component" value="Chromosome"/>
</dbReference>
<name>A0A6C0GG98_9BACT</name>
<dbReference type="EMBL" id="CP048222">
    <property type="protein sequence ID" value="QHT67036.1"/>
    <property type="molecule type" value="Genomic_DNA"/>
</dbReference>
<proteinExistence type="predicted"/>
<feature type="transmembrane region" description="Helical" evidence="6">
    <location>
        <begin position="21"/>
        <end position="41"/>
    </location>
</feature>
<reference evidence="9 10" key="1">
    <citation type="submission" date="2020-01" db="EMBL/GenBank/DDBJ databases">
        <authorList>
            <person name="Kim M.K."/>
        </authorList>
    </citation>
    <scope>NUCLEOTIDE SEQUENCE [LARGE SCALE GENOMIC DNA]</scope>
    <source>
        <strain evidence="9 10">172606-1</strain>
    </source>
</reference>
<dbReference type="AlphaFoldDB" id="A0A6C0GG98"/>
<feature type="domain" description="ABC3 transporter permease C-terminal" evidence="7">
    <location>
        <begin position="689"/>
        <end position="801"/>
    </location>
</feature>
<dbReference type="GO" id="GO:0022857">
    <property type="term" value="F:transmembrane transporter activity"/>
    <property type="evidence" value="ECO:0007669"/>
    <property type="project" value="TreeGrafter"/>
</dbReference>
<feature type="transmembrane region" description="Helical" evidence="6">
    <location>
        <begin position="433"/>
        <end position="454"/>
    </location>
</feature>
<dbReference type="PANTHER" id="PTHR30572:SF18">
    <property type="entry name" value="ABC-TYPE MACROLIDE FAMILY EXPORT SYSTEM PERMEASE COMPONENT 2"/>
    <property type="match status" value="1"/>
</dbReference>
<dbReference type="PANTHER" id="PTHR30572">
    <property type="entry name" value="MEMBRANE COMPONENT OF TRANSPORTER-RELATED"/>
    <property type="match status" value="1"/>
</dbReference>
<keyword evidence="5 6" id="KW-0472">Membrane</keyword>
<accession>A0A6C0GG98</accession>
<evidence type="ECO:0000313" key="10">
    <source>
        <dbReference type="Proteomes" id="UP000480178"/>
    </source>
</evidence>
<evidence type="ECO:0000256" key="4">
    <source>
        <dbReference type="ARBA" id="ARBA00022989"/>
    </source>
</evidence>
<keyword evidence="3 6" id="KW-0812">Transmembrane</keyword>
<dbReference type="InterPro" id="IPR025857">
    <property type="entry name" value="MacB_PCD"/>
</dbReference>
<evidence type="ECO:0000256" key="1">
    <source>
        <dbReference type="ARBA" id="ARBA00004651"/>
    </source>
</evidence>
<dbReference type="Pfam" id="PF12704">
    <property type="entry name" value="MacB_PCD"/>
    <property type="match status" value="1"/>
</dbReference>